<sequence length="59" mass="6449">MVFMGHTSPGCRPLGQPERDTDFLAIYGIIRANPTTNFSCLIVKTDKSAMVQVSGKSLF</sequence>
<protein>
    <submittedName>
        <fullName evidence="1">Uncharacterized protein</fullName>
    </submittedName>
</protein>
<dbReference type="EMBL" id="OX336137">
    <property type="protein sequence ID" value="CAI2719123.1"/>
    <property type="molecule type" value="Genomic_DNA"/>
</dbReference>
<name>A0ABM9HFW8_9BACT</name>
<organism evidence="1 2">
    <name type="scientific">Nitrospina watsonii</name>
    <dbReference type="NCBI Taxonomy" id="1323948"/>
    <lineage>
        <taxon>Bacteria</taxon>
        <taxon>Pseudomonadati</taxon>
        <taxon>Nitrospinota/Tectimicrobiota group</taxon>
        <taxon>Nitrospinota</taxon>
        <taxon>Nitrospinia</taxon>
        <taxon>Nitrospinales</taxon>
        <taxon>Nitrospinaceae</taxon>
        <taxon>Nitrospina</taxon>
    </lineage>
</organism>
<accession>A0ABM9HFW8</accession>
<reference evidence="1 2" key="1">
    <citation type="submission" date="2022-09" db="EMBL/GenBank/DDBJ databases">
        <authorList>
            <person name="Kop L."/>
        </authorList>
    </citation>
    <scope>NUCLEOTIDE SEQUENCE [LARGE SCALE GENOMIC DNA]</scope>
    <source>
        <strain evidence="1 2">347</strain>
    </source>
</reference>
<gene>
    <name evidence="1" type="ORF">NSPWAT_2267</name>
</gene>
<keyword evidence="2" id="KW-1185">Reference proteome</keyword>
<dbReference type="Proteomes" id="UP001157733">
    <property type="component" value="Chromosome"/>
</dbReference>
<proteinExistence type="predicted"/>
<evidence type="ECO:0000313" key="2">
    <source>
        <dbReference type="Proteomes" id="UP001157733"/>
    </source>
</evidence>
<evidence type="ECO:0000313" key="1">
    <source>
        <dbReference type="EMBL" id="CAI2719123.1"/>
    </source>
</evidence>